<protein>
    <submittedName>
        <fullName evidence="1">Uncharacterized protein</fullName>
    </submittedName>
</protein>
<sequence>MANMWLSFVATSHKRFLSLSYVSRRRTRSRALVPKEWQLIALKHPALHARYGILSLPLVKYLASPTSPFPMHILLQMDAPHKVPSNGQVNPDGLRRHVRIQISHTGMIPWTVDWVARLAEQVRLEEGAWGDV</sequence>
<dbReference type="EMBL" id="KN837134">
    <property type="protein sequence ID" value="KIJ41817.1"/>
    <property type="molecule type" value="Genomic_DNA"/>
</dbReference>
<gene>
    <name evidence="1" type="ORF">M422DRAFT_255136</name>
</gene>
<evidence type="ECO:0000313" key="2">
    <source>
        <dbReference type="Proteomes" id="UP000054279"/>
    </source>
</evidence>
<reference evidence="1 2" key="1">
    <citation type="submission" date="2014-06" db="EMBL/GenBank/DDBJ databases">
        <title>Evolutionary Origins and Diversification of the Mycorrhizal Mutualists.</title>
        <authorList>
            <consortium name="DOE Joint Genome Institute"/>
            <consortium name="Mycorrhizal Genomics Consortium"/>
            <person name="Kohler A."/>
            <person name="Kuo A."/>
            <person name="Nagy L.G."/>
            <person name="Floudas D."/>
            <person name="Copeland A."/>
            <person name="Barry K.W."/>
            <person name="Cichocki N."/>
            <person name="Veneault-Fourrey C."/>
            <person name="LaButti K."/>
            <person name="Lindquist E.A."/>
            <person name="Lipzen A."/>
            <person name="Lundell T."/>
            <person name="Morin E."/>
            <person name="Murat C."/>
            <person name="Riley R."/>
            <person name="Ohm R."/>
            <person name="Sun H."/>
            <person name="Tunlid A."/>
            <person name="Henrissat B."/>
            <person name="Grigoriev I.V."/>
            <person name="Hibbett D.S."/>
            <person name="Martin F."/>
        </authorList>
    </citation>
    <scope>NUCLEOTIDE SEQUENCE [LARGE SCALE GENOMIC DNA]</scope>
    <source>
        <strain evidence="1 2">SS14</strain>
    </source>
</reference>
<dbReference type="Proteomes" id="UP000054279">
    <property type="component" value="Unassembled WGS sequence"/>
</dbReference>
<keyword evidence="2" id="KW-1185">Reference proteome</keyword>
<dbReference type="OrthoDB" id="6079689at2759"/>
<dbReference type="HOGENOM" id="CLU_1918430_0_0_1"/>
<name>A0A0C9VJM6_SPHS4</name>
<accession>A0A0C9VJM6</accession>
<proteinExistence type="predicted"/>
<evidence type="ECO:0000313" key="1">
    <source>
        <dbReference type="EMBL" id="KIJ41817.1"/>
    </source>
</evidence>
<organism evidence="1 2">
    <name type="scientific">Sphaerobolus stellatus (strain SS14)</name>
    <dbReference type="NCBI Taxonomy" id="990650"/>
    <lineage>
        <taxon>Eukaryota</taxon>
        <taxon>Fungi</taxon>
        <taxon>Dikarya</taxon>
        <taxon>Basidiomycota</taxon>
        <taxon>Agaricomycotina</taxon>
        <taxon>Agaricomycetes</taxon>
        <taxon>Phallomycetidae</taxon>
        <taxon>Geastrales</taxon>
        <taxon>Sphaerobolaceae</taxon>
        <taxon>Sphaerobolus</taxon>
    </lineage>
</organism>
<dbReference type="AlphaFoldDB" id="A0A0C9VJM6"/>